<dbReference type="AlphaFoldDB" id="D5STT2"/>
<dbReference type="InterPro" id="IPR050534">
    <property type="entry name" value="Coronavir_polyprotein_1ab"/>
</dbReference>
<dbReference type="KEGG" id="plm:Plim_1080"/>
<dbReference type="eggNOG" id="COG1112">
    <property type="taxonomic scope" value="Bacteria"/>
</dbReference>
<evidence type="ECO:0000259" key="6">
    <source>
        <dbReference type="SMART" id="SM00382"/>
    </source>
</evidence>
<organism evidence="7 8">
    <name type="scientific">Planctopirus limnophila (strain ATCC 43296 / DSM 3776 / IFAM 1008 / Mu 290)</name>
    <name type="common">Planctomyces limnophilus</name>
    <dbReference type="NCBI Taxonomy" id="521674"/>
    <lineage>
        <taxon>Bacteria</taxon>
        <taxon>Pseudomonadati</taxon>
        <taxon>Planctomycetota</taxon>
        <taxon>Planctomycetia</taxon>
        <taxon>Planctomycetales</taxon>
        <taxon>Planctomycetaceae</taxon>
        <taxon>Planctopirus</taxon>
    </lineage>
</organism>
<dbReference type="EMBL" id="CP001744">
    <property type="protein sequence ID" value="ADG66917.1"/>
    <property type="molecule type" value="Genomic_DNA"/>
</dbReference>
<keyword evidence="3" id="KW-0378">Hydrolase</keyword>
<dbReference type="eggNOG" id="COG0210">
    <property type="taxonomic scope" value="Bacteria"/>
</dbReference>
<dbReference type="HOGENOM" id="CLU_278362_0_0_0"/>
<dbReference type="Proteomes" id="UP000002220">
    <property type="component" value="Chromosome"/>
</dbReference>
<feature type="domain" description="AAA+ ATPase" evidence="6">
    <location>
        <begin position="708"/>
        <end position="1018"/>
    </location>
</feature>
<dbReference type="PANTHER" id="PTHR43788">
    <property type="entry name" value="DNA2/NAM7 HELICASE FAMILY MEMBER"/>
    <property type="match status" value="1"/>
</dbReference>
<evidence type="ECO:0000256" key="3">
    <source>
        <dbReference type="ARBA" id="ARBA00022801"/>
    </source>
</evidence>
<dbReference type="GO" id="GO:0016787">
    <property type="term" value="F:hydrolase activity"/>
    <property type="evidence" value="ECO:0007669"/>
    <property type="project" value="UniProtKB-KW"/>
</dbReference>
<dbReference type="Pfam" id="PF13086">
    <property type="entry name" value="AAA_11"/>
    <property type="match status" value="1"/>
</dbReference>
<dbReference type="RefSeq" id="WP_013109348.1">
    <property type="nucleotide sequence ID" value="NC_014148.1"/>
</dbReference>
<dbReference type="CDD" id="cd18808">
    <property type="entry name" value="SF1_C_Upf1"/>
    <property type="match status" value="1"/>
</dbReference>
<protein>
    <submittedName>
        <fullName evidence="7">AAA ATPase</fullName>
    </submittedName>
</protein>
<evidence type="ECO:0000256" key="4">
    <source>
        <dbReference type="ARBA" id="ARBA00022806"/>
    </source>
</evidence>
<evidence type="ECO:0000313" key="7">
    <source>
        <dbReference type="EMBL" id="ADG66917.1"/>
    </source>
</evidence>
<dbReference type="SUPFAM" id="SSF52540">
    <property type="entry name" value="P-loop containing nucleoside triphosphate hydrolases"/>
    <property type="match status" value="2"/>
</dbReference>
<keyword evidence="4" id="KW-0347">Helicase</keyword>
<dbReference type="STRING" id="521674.Plim_1080"/>
<dbReference type="InterPro" id="IPR047187">
    <property type="entry name" value="SF1_C_Upf1"/>
</dbReference>
<dbReference type="GO" id="GO:0005524">
    <property type="term" value="F:ATP binding"/>
    <property type="evidence" value="ECO:0007669"/>
    <property type="project" value="UniProtKB-KW"/>
</dbReference>
<keyword evidence="2" id="KW-0547">Nucleotide-binding</keyword>
<dbReference type="PANTHER" id="PTHR43788:SF8">
    <property type="entry name" value="DNA-BINDING PROTEIN SMUBP-2"/>
    <property type="match status" value="1"/>
</dbReference>
<dbReference type="Gene3D" id="3.40.50.300">
    <property type="entry name" value="P-loop containing nucleotide triphosphate hydrolases"/>
    <property type="match status" value="4"/>
</dbReference>
<dbReference type="InterPro" id="IPR041677">
    <property type="entry name" value="DNA2/NAM7_AAA_11"/>
</dbReference>
<dbReference type="Pfam" id="PF13087">
    <property type="entry name" value="AAA_12"/>
    <property type="match status" value="1"/>
</dbReference>
<name>D5STT2_PLAL2</name>
<dbReference type="InterPro" id="IPR003593">
    <property type="entry name" value="AAA+_ATPase"/>
</dbReference>
<feature type="domain" description="AAA+ ATPase" evidence="6">
    <location>
        <begin position="210"/>
        <end position="434"/>
    </location>
</feature>
<keyword evidence="5" id="KW-0067">ATP-binding</keyword>
<proteinExistence type="inferred from homology"/>
<gene>
    <name evidence="7" type="ordered locus">Plim_1080</name>
</gene>
<dbReference type="OrthoDB" id="7066673at2"/>
<dbReference type="SMART" id="SM00382">
    <property type="entry name" value="AAA"/>
    <property type="match status" value="2"/>
</dbReference>
<comment type="similarity">
    <text evidence="1">Belongs to the DNA2/NAM7 helicase family.</text>
</comment>
<sequence>MREDTHQDAADSFIGDACGEPARFPQELTLSSGDPTYLRDARKAVREELRISSRWVRLTCQKVHVFSESDRGVIFAIYVGSGLEFDWTWEGALAFRPHALEENDAIDLADFEESPVEEASQWSGEILEVDPQQGCLFISLTSSDHPPTVGTFLVRPFDFLGTLDDIYHEERFRSLSEVLSQRLSAATGSQSPQVRHTAAGGLKELSPWWQYSWSMLWGPPGTGKTYTIGRQVAAALADPTERILVVSTTNRATDAVALSIGTATVELADSHVEELGLVRIGRGAAVDRFQSHGLDSMLVGTETEKLREIELLSRQLPLVDSWEEKAFLRKKIQELRSSVGDHGRVIFTHRDFRVVITTSFKALQFLHQETVRSLLERNEAPFTTIVIDEAGLISRAATAALSLLAARRVVLVGDSKQLAPISRVRRVLTTVQQAWLASSGVSHLHHMTNVSPAVHVLTEQRRMRPEICQVVSAYQYGSILTTAPEVNSRPCPLPPCLSQQPRAIWYVIDEENKNLASIRAERGPGNRSWIRKGSLAVLEKILQASEMRTCHGLFISPYVAQAQMFGQWFAENRLESWEASTVHRQQGSEADVVIFDTVNAGSHQWPHDEWKRLVNVAISRAREAVIVIASRSEMEEPYLSPLGQLLTPQVLVKKRGGVQWQSASQLTPPDADEPCEGDDTLGGQFALRRKMKPILSQEQQRLSQLELDGKPRLVRGVAGSGKTVVLSNWLAQTASRLQGDPQAKIWAVYANRTLHSLLSSSIEAAWKNQRNLLEFPWDQVELIHVRDLLAQLLPSVGLSMEQYKFNYDKASEDFLNQQSETTIRHSCRALFLDEAQDMGPHTLRLLLSLVEQTRPEDHNSRSAHIFFDNAQNLYGRKTPKWSEFGLDLRGRSTVMKESFRSTRPITEFAVNVLQRLAPTADLQDHKELQSLGLLTKELRDREEWLRVEYNQIDGPRPYVRQHATRDHELEVLQNDLVKLLIDEKVPPNDICLIINGNWIWERLLSDVAPRLEQFNVELSLQKSQKFERKRKTLLVTTANSFKGYEAEVVLIPCADNFIDSDDNVLASSLYVAMTRARSVLGIYSTHNANSSATLLNQTLARCGQLLKTPPAIRTLSGREELEDIIQQSSDHGLESD</sequence>
<evidence type="ECO:0000256" key="1">
    <source>
        <dbReference type="ARBA" id="ARBA00007913"/>
    </source>
</evidence>
<dbReference type="InterPro" id="IPR041679">
    <property type="entry name" value="DNA2/NAM7-like_C"/>
</dbReference>
<dbReference type="InterPro" id="IPR027417">
    <property type="entry name" value="P-loop_NTPase"/>
</dbReference>
<reference evidence="7 8" key="1">
    <citation type="journal article" date="2010" name="Stand. Genomic Sci.">
        <title>Complete genome sequence of Planctomyces limnophilus type strain (Mu 290).</title>
        <authorList>
            <person name="Labutti K."/>
            <person name="Sikorski J."/>
            <person name="Schneider S."/>
            <person name="Nolan M."/>
            <person name="Lucas S."/>
            <person name="Glavina Del Rio T."/>
            <person name="Tice H."/>
            <person name="Cheng J.F."/>
            <person name="Goodwin L."/>
            <person name="Pitluck S."/>
            <person name="Liolios K."/>
            <person name="Ivanova N."/>
            <person name="Mavromatis K."/>
            <person name="Mikhailova N."/>
            <person name="Pati A."/>
            <person name="Chen A."/>
            <person name="Palaniappan K."/>
            <person name="Land M."/>
            <person name="Hauser L."/>
            <person name="Chang Y.J."/>
            <person name="Jeffries C.D."/>
            <person name="Tindall B.J."/>
            <person name="Rohde M."/>
            <person name="Goker M."/>
            <person name="Woyke T."/>
            <person name="Bristow J."/>
            <person name="Eisen J.A."/>
            <person name="Markowitz V."/>
            <person name="Hugenholtz P."/>
            <person name="Kyrpides N.C."/>
            <person name="Klenk H.P."/>
            <person name="Lapidus A."/>
        </authorList>
    </citation>
    <scope>NUCLEOTIDE SEQUENCE [LARGE SCALE GENOMIC DNA]</scope>
    <source>
        <strain evidence="8">ATCC 43296 / DSM 3776 / IFAM 1008 / Mu 290</strain>
    </source>
</reference>
<dbReference type="GO" id="GO:0043139">
    <property type="term" value="F:5'-3' DNA helicase activity"/>
    <property type="evidence" value="ECO:0007669"/>
    <property type="project" value="TreeGrafter"/>
</dbReference>
<accession>D5STT2</accession>
<keyword evidence="8" id="KW-1185">Reference proteome</keyword>
<evidence type="ECO:0000313" key="8">
    <source>
        <dbReference type="Proteomes" id="UP000002220"/>
    </source>
</evidence>
<evidence type="ECO:0000256" key="2">
    <source>
        <dbReference type="ARBA" id="ARBA00022741"/>
    </source>
</evidence>
<evidence type="ECO:0000256" key="5">
    <source>
        <dbReference type="ARBA" id="ARBA00022840"/>
    </source>
</evidence>